<dbReference type="RefSeq" id="WP_162660154.1">
    <property type="nucleotide sequence ID" value="NZ_LR593887.1"/>
</dbReference>
<evidence type="ECO:0000256" key="2">
    <source>
        <dbReference type="SAM" id="SignalP"/>
    </source>
</evidence>
<keyword evidence="4" id="KW-1185">Reference proteome</keyword>
<dbReference type="InterPro" id="IPR021631">
    <property type="entry name" value="DUF3238"/>
</dbReference>
<reference evidence="3" key="1">
    <citation type="submission" date="2019-04" db="EMBL/GenBank/DDBJ databases">
        <authorList>
            <consortium name="Science for Life Laboratories"/>
        </authorList>
    </citation>
    <scope>NUCLEOTIDE SEQUENCE</scope>
    <source>
        <strain evidence="3">MBLW1</strain>
    </source>
</reference>
<accession>A0A6C2YW84</accession>
<feature type="region of interest" description="Disordered" evidence="1">
    <location>
        <begin position="415"/>
        <end position="438"/>
    </location>
</feature>
<dbReference type="Proteomes" id="UP000464378">
    <property type="component" value="Chromosome"/>
</dbReference>
<dbReference type="Pfam" id="PF11579">
    <property type="entry name" value="DUF3238"/>
    <property type="match status" value="1"/>
</dbReference>
<evidence type="ECO:0000313" key="4">
    <source>
        <dbReference type="Proteomes" id="UP000464378"/>
    </source>
</evidence>
<protein>
    <submittedName>
        <fullName evidence="3">Uncharacterized protein</fullName>
    </submittedName>
</protein>
<feature type="compositionally biased region" description="Polar residues" evidence="1">
    <location>
        <begin position="30"/>
        <end position="43"/>
    </location>
</feature>
<feature type="region of interest" description="Disordered" evidence="1">
    <location>
        <begin position="29"/>
        <end position="63"/>
    </location>
</feature>
<dbReference type="InParanoid" id="A0A6C2YW84"/>
<name>A0A6C2YW84_9BACT</name>
<sequence>MRFRTLRPTSRIGLLLIVCMLAALPDDRGQAQTPPTVPRSQPITGGGSTGTNERPADETEDSKRATHITVGRALMQEQPAFIGPAVFNLAQKKFQSWNLDPETELKYLAKSGNKRPTANGFVDDNFVRIEWFQVEVVSGKYSGQTGWVQAGDVKPYDPPKKKKQWRYEVKLRMFIPSPLVGLGPEQSLTRPPLDRDRIDVSKPDDFLFTPMKLFGGDNRGFQYEGGSSRGEATLIIGLCEPKHTEGQPPQLHWEETTAYHPWQGVRLPGKPQWWFEKIPGATPIDRARLRVSPSNLNAGGKSAMDAASAVVIVKGANPLEPMAPPIDAILGVALRRNADNPDQVELQVSGKHDRFPAYELYVNRTLVYSHMPGHDASPLDLYGVGRSTIILDTGDGIPAMEMFRQNGHTVIRSPWKPAPPGVPVATGPMGGRVKLPGE</sequence>
<evidence type="ECO:0000256" key="1">
    <source>
        <dbReference type="SAM" id="MobiDB-lite"/>
    </source>
</evidence>
<dbReference type="EMBL" id="LR586016">
    <property type="protein sequence ID" value="VIP05135.1"/>
    <property type="molecule type" value="Genomic_DNA"/>
</dbReference>
<dbReference type="AlphaFoldDB" id="A0A6C2YW84"/>
<proteinExistence type="predicted"/>
<gene>
    <name evidence="3" type="ORF">GMBLW1_40580</name>
</gene>
<keyword evidence="2" id="KW-0732">Signal</keyword>
<feature type="signal peptide" evidence="2">
    <location>
        <begin position="1"/>
        <end position="31"/>
    </location>
</feature>
<evidence type="ECO:0000313" key="3">
    <source>
        <dbReference type="EMBL" id="VIP05135.1"/>
    </source>
</evidence>
<feature type="compositionally biased region" description="Basic and acidic residues" evidence="1">
    <location>
        <begin position="54"/>
        <end position="63"/>
    </location>
</feature>
<feature type="chain" id="PRO_5036383953" evidence="2">
    <location>
        <begin position="32"/>
        <end position="438"/>
    </location>
</feature>
<organism evidence="3">
    <name type="scientific">Tuwongella immobilis</name>
    <dbReference type="NCBI Taxonomy" id="692036"/>
    <lineage>
        <taxon>Bacteria</taxon>
        <taxon>Pseudomonadati</taxon>
        <taxon>Planctomycetota</taxon>
        <taxon>Planctomycetia</taxon>
        <taxon>Gemmatales</taxon>
        <taxon>Gemmataceae</taxon>
        <taxon>Tuwongella</taxon>
    </lineage>
</organism>
<dbReference type="EMBL" id="LR593887">
    <property type="protein sequence ID" value="VTS07626.1"/>
    <property type="molecule type" value="Genomic_DNA"/>
</dbReference>
<dbReference type="KEGG" id="tim:GMBLW1_40580"/>